<evidence type="ECO:0000313" key="7">
    <source>
        <dbReference type="Proteomes" id="UP000886520"/>
    </source>
</evidence>
<dbReference type="GO" id="GO:0005509">
    <property type="term" value="F:calcium ion binding"/>
    <property type="evidence" value="ECO:0007669"/>
    <property type="project" value="InterPro"/>
</dbReference>
<feature type="domain" description="EF-hand" evidence="5">
    <location>
        <begin position="19"/>
        <end position="54"/>
    </location>
</feature>
<dbReference type="InterPro" id="IPR002048">
    <property type="entry name" value="EF_hand_dom"/>
</dbReference>
<dbReference type="InterPro" id="IPR018247">
    <property type="entry name" value="EF_Hand_1_Ca_BS"/>
</dbReference>
<feature type="region of interest" description="Disordered" evidence="4">
    <location>
        <begin position="89"/>
        <end position="115"/>
    </location>
</feature>
<evidence type="ECO:0000259" key="5">
    <source>
        <dbReference type="PROSITE" id="PS50222"/>
    </source>
</evidence>
<name>A0A9D4V6L2_ADICA</name>
<keyword evidence="2" id="KW-0677">Repeat</keyword>
<dbReference type="FunFam" id="1.10.238.10:FF:000003">
    <property type="entry name" value="Calmodulin A"/>
    <property type="match status" value="1"/>
</dbReference>
<dbReference type="OrthoDB" id="26525at2759"/>
<evidence type="ECO:0000256" key="4">
    <source>
        <dbReference type="SAM" id="MobiDB-lite"/>
    </source>
</evidence>
<dbReference type="Proteomes" id="UP000886520">
    <property type="component" value="Chromosome 5"/>
</dbReference>
<keyword evidence="1" id="KW-0479">Metal-binding</keyword>
<dbReference type="Gene3D" id="1.10.238.10">
    <property type="entry name" value="EF-hand"/>
    <property type="match status" value="2"/>
</dbReference>
<sequence length="207" mass="22551">MGCFPVSQNEGDNAHPSQQDLISLRKVFDACDANKDGFLTLDELCEWMTKMGLLLTREGLKELTCSCDRNLDGRLDFKEFVELSSTLEVPTPPSVHEAPQSVEAPMSDPGSRDGHGNVEVKANYATHDSHECENSELRDAFLVFDKDGNGLISPAELRSTLSQLGLLAASTSFSRIHSMIRRVDSDGDGEVSFAEFETMMGAGSVSS</sequence>
<evidence type="ECO:0000256" key="3">
    <source>
        <dbReference type="ARBA" id="ARBA00022837"/>
    </source>
</evidence>
<comment type="caution">
    <text evidence="6">The sequence shown here is derived from an EMBL/GenBank/DDBJ whole genome shotgun (WGS) entry which is preliminary data.</text>
</comment>
<feature type="domain" description="EF-hand" evidence="5">
    <location>
        <begin position="171"/>
        <end position="206"/>
    </location>
</feature>
<protein>
    <recommendedName>
        <fullName evidence="5">EF-hand domain-containing protein</fullName>
    </recommendedName>
</protein>
<dbReference type="SUPFAM" id="SSF47473">
    <property type="entry name" value="EF-hand"/>
    <property type="match status" value="1"/>
</dbReference>
<keyword evidence="3" id="KW-0106">Calcium</keyword>
<dbReference type="PANTHER" id="PTHR10891">
    <property type="entry name" value="EF-HAND CALCIUM-BINDING DOMAIN CONTAINING PROTEIN"/>
    <property type="match status" value="1"/>
</dbReference>
<dbReference type="InterPro" id="IPR039647">
    <property type="entry name" value="EF_hand_pair_protein_CML-like"/>
</dbReference>
<accession>A0A9D4V6L2</accession>
<dbReference type="AlphaFoldDB" id="A0A9D4V6L2"/>
<dbReference type="InterPro" id="IPR011992">
    <property type="entry name" value="EF-hand-dom_pair"/>
</dbReference>
<dbReference type="CDD" id="cd00051">
    <property type="entry name" value="EFh"/>
    <property type="match status" value="2"/>
</dbReference>
<keyword evidence="7" id="KW-1185">Reference proteome</keyword>
<proteinExistence type="predicted"/>
<dbReference type="PROSITE" id="PS00018">
    <property type="entry name" value="EF_HAND_1"/>
    <property type="match status" value="3"/>
</dbReference>
<evidence type="ECO:0000256" key="1">
    <source>
        <dbReference type="ARBA" id="ARBA00022723"/>
    </source>
</evidence>
<evidence type="ECO:0000313" key="6">
    <source>
        <dbReference type="EMBL" id="KAI5080256.1"/>
    </source>
</evidence>
<reference evidence="6 7" key="1">
    <citation type="submission" date="2021-01" db="EMBL/GenBank/DDBJ databases">
        <title>Adiantum capillus-veneris genome.</title>
        <authorList>
            <person name="Fang Y."/>
            <person name="Liao Q."/>
        </authorList>
    </citation>
    <scope>NUCLEOTIDE SEQUENCE [LARGE SCALE GENOMIC DNA]</scope>
    <source>
        <strain evidence="6">H3</strain>
        <tissue evidence="6">Leaf</tissue>
    </source>
</reference>
<dbReference type="SMART" id="SM00054">
    <property type="entry name" value="EFh"/>
    <property type="match status" value="4"/>
</dbReference>
<dbReference type="Pfam" id="PF13499">
    <property type="entry name" value="EF-hand_7"/>
    <property type="match status" value="2"/>
</dbReference>
<evidence type="ECO:0000256" key="2">
    <source>
        <dbReference type="ARBA" id="ARBA00022737"/>
    </source>
</evidence>
<organism evidence="6 7">
    <name type="scientific">Adiantum capillus-veneris</name>
    <name type="common">Maidenhair fern</name>
    <dbReference type="NCBI Taxonomy" id="13818"/>
    <lineage>
        <taxon>Eukaryota</taxon>
        <taxon>Viridiplantae</taxon>
        <taxon>Streptophyta</taxon>
        <taxon>Embryophyta</taxon>
        <taxon>Tracheophyta</taxon>
        <taxon>Polypodiopsida</taxon>
        <taxon>Polypodiidae</taxon>
        <taxon>Polypodiales</taxon>
        <taxon>Pteridineae</taxon>
        <taxon>Pteridaceae</taxon>
        <taxon>Vittarioideae</taxon>
        <taxon>Adiantum</taxon>
    </lineage>
</organism>
<gene>
    <name evidence="6" type="ORF">GOP47_0005735</name>
</gene>
<dbReference type="PROSITE" id="PS50222">
    <property type="entry name" value="EF_HAND_2"/>
    <property type="match status" value="3"/>
</dbReference>
<dbReference type="EMBL" id="JABFUD020000005">
    <property type="protein sequence ID" value="KAI5080256.1"/>
    <property type="molecule type" value="Genomic_DNA"/>
</dbReference>
<feature type="domain" description="EF-hand" evidence="5">
    <location>
        <begin position="132"/>
        <end position="167"/>
    </location>
</feature>